<feature type="transmembrane region" description="Helical" evidence="13">
    <location>
        <begin position="480"/>
        <end position="500"/>
    </location>
</feature>
<keyword evidence="4" id="KW-0597">Phosphoprotein</keyword>
<evidence type="ECO:0000256" key="5">
    <source>
        <dbReference type="ARBA" id="ARBA00022679"/>
    </source>
</evidence>
<dbReference type="OrthoDB" id="9806130at2"/>
<evidence type="ECO:0000256" key="8">
    <source>
        <dbReference type="ARBA" id="ARBA00022777"/>
    </source>
</evidence>
<dbReference type="Pfam" id="PF02702">
    <property type="entry name" value="KdpD"/>
    <property type="match status" value="1"/>
</dbReference>
<dbReference type="PANTHER" id="PTHR45569:SF1">
    <property type="entry name" value="SENSOR PROTEIN KDPD"/>
    <property type="match status" value="1"/>
</dbReference>
<dbReference type="Pfam" id="PF13493">
    <property type="entry name" value="DUF4118"/>
    <property type="match status" value="1"/>
</dbReference>
<dbReference type="PANTHER" id="PTHR45569">
    <property type="entry name" value="SENSOR PROTEIN KDPD"/>
    <property type="match status" value="1"/>
</dbReference>
<dbReference type="AlphaFoldDB" id="A0A1M4WFX5"/>
<evidence type="ECO:0000256" key="11">
    <source>
        <dbReference type="ARBA" id="ARBA00023012"/>
    </source>
</evidence>
<evidence type="ECO:0000256" key="10">
    <source>
        <dbReference type="ARBA" id="ARBA00022989"/>
    </source>
</evidence>
<dbReference type="Gene3D" id="3.30.450.40">
    <property type="match status" value="1"/>
</dbReference>
<dbReference type="Proteomes" id="UP000184480">
    <property type="component" value="Unassembled WGS sequence"/>
</dbReference>
<accession>A0A1M4WFX5</accession>
<dbReference type="InterPro" id="IPR003852">
    <property type="entry name" value="Sig_transdc_His_kinase_KdpD_N"/>
</dbReference>
<evidence type="ECO:0000256" key="4">
    <source>
        <dbReference type="ARBA" id="ARBA00022553"/>
    </source>
</evidence>
<comment type="subcellular location">
    <subcellularLocation>
        <location evidence="2">Membrane</location>
        <topology evidence="2">Multi-pass membrane protein</topology>
    </subcellularLocation>
</comment>
<dbReference type="SUPFAM" id="SSF52402">
    <property type="entry name" value="Adenine nucleotide alpha hydrolases-like"/>
    <property type="match status" value="1"/>
</dbReference>
<keyword evidence="9" id="KW-0067">ATP-binding</keyword>
<dbReference type="InterPro" id="IPR036097">
    <property type="entry name" value="HisK_dim/P_sf"/>
</dbReference>
<dbReference type="GO" id="GO:0005524">
    <property type="term" value="F:ATP binding"/>
    <property type="evidence" value="ECO:0007669"/>
    <property type="project" value="UniProtKB-KW"/>
</dbReference>
<name>A0A1M4WFX5_9BACT</name>
<dbReference type="EMBL" id="FQUC01000002">
    <property type="protein sequence ID" value="SHE80085.1"/>
    <property type="molecule type" value="Genomic_DNA"/>
</dbReference>
<dbReference type="InterPro" id="IPR003661">
    <property type="entry name" value="HisK_dim/P_dom"/>
</dbReference>
<proteinExistence type="predicted"/>
<evidence type="ECO:0000256" key="9">
    <source>
        <dbReference type="ARBA" id="ARBA00022840"/>
    </source>
</evidence>
<dbReference type="PROSITE" id="PS50109">
    <property type="entry name" value="HIS_KIN"/>
    <property type="match status" value="1"/>
</dbReference>
<keyword evidence="12 13" id="KW-0472">Membrane</keyword>
<dbReference type="Gene3D" id="3.40.50.620">
    <property type="entry name" value="HUPs"/>
    <property type="match status" value="1"/>
</dbReference>
<dbReference type="InterPro" id="IPR003594">
    <property type="entry name" value="HATPase_dom"/>
</dbReference>
<dbReference type="InterPro" id="IPR005467">
    <property type="entry name" value="His_kinase_dom"/>
</dbReference>
<feature type="transmembrane region" description="Helical" evidence="13">
    <location>
        <begin position="433"/>
        <end position="460"/>
    </location>
</feature>
<dbReference type="InterPro" id="IPR036890">
    <property type="entry name" value="HATPase_C_sf"/>
</dbReference>
<evidence type="ECO:0000256" key="7">
    <source>
        <dbReference type="ARBA" id="ARBA00022741"/>
    </source>
</evidence>
<dbReference type="EC" id="2.7.13.3" evidence="3"/>
<dbReference type="Gene3D" id="1.10.287.130">
    <property type="match status" value="1"/>
</dbReference>
<dbReference type="Gene3D" id="3.40.50.300">
    <property type="entry name" value="P-loop containing nucleotide triphosphate hydrolases"/>
    <property type="match status" value="1"/>
</dbReference>
<organism evidence="15 16">
    <name type="scientific">Dysgonomonas macrotermitis</name>
    <dbReference type="NCBI Taxonomy" id="1346286"/>
    <lineage>
        <taxon>Bacteria</taxon>
        <taxon>Pseudomonadati</taxon>
        <taxon>Bacteroidota</taxon>
        <taxon>Bacteroidia</taxon>
        <taxon>Bacteroidales</taxon>
        <taxon>Dysgonomonadaceae</taxon>
        <taxon>Dysgonomonas</taxon>
    </lineage>
</organism>
<dbReference type="InterPro" id="IPR038318">
    <property type="entry name" value="KdpD_sf"/>
</dbReference>
<evidence type="ECO:0000256" key="2">
    <source>
        <dbReference type="ARBA" id="ARBA00004141"/>
    </source>
</evidence>
<evidence type="ECO:0000256" key="3">
    <source>
        <dbReference type="ARBA" id="ARBA00012438"/>
    </source>
</evidence>
<evidence type="ECO:0000313" key="16">
    <source>
        <dbReference type="Proteomes" id="UP000184480"/>
    </source>
</evidence>
<dbReference type="Gene3D" id="3.30.565.10">
    <property type="entry name" value="Histidine kinase-like ATPase, C-terminal domain"/>
    <property type="match status" value="1"/>
</dbReference>
<evidence type="ECO:0000256" key="1">
    <source>
        <dbReference type="ARBA" id="ARBA00000085"/>
    </source>
</evidence>
<comment type="catalytic activity">
    <reaction evidence="1">
        <text>ATP + protein L-histidine = ADP + protein N-phospho-L-histidine.</text>
        <dbReference type="EC" id="2.7.13.3"/>
    </reaction>
</comment>
<protein>
    <recommendedName>
        <fullName evidence="3">histidine kinase</fullName>
        <ecNumber evidence="3">2.7.13.3</ecNumber>
    </recommendedName>
</protein>
<dbReference type="InterPro" id="IPR014729">
    <property type="entry name" value="Rossmann-like_a/b/a_fold"/>
</dbReference>
<dbReference type="GO" id="GO:0005737">
    <property type="term" value="C:cytoplasm"/>
    <property type="evidence" value="ECO:0007669"/>
    <property type="project" value="UniProtKB-ARBA"/>
</dbReference>
<dbReference type="InterPro" id="IPR052023">
    <property type="entry name" value="Histidine_kinase_KdpD"/>
</dbReference>
<dbReference type="InterPro" id="IPR025201">
    <property type="entry name" value="KdpD_TM"/>
</dbReference>
<keyword evidence="5" id="KW-0808">Transferase</keyword>
<sequence>MSTNDKRPDPDKLLASIIREEEANKRGKLKIFFGMSPGVGKTYTMLQTAHQDLSKGVDVVIGYVESHNRPETNALLEGLEIIPRKRLDYRGTPLEEMDLDAIILRYPYLILVDELAHTNVEGSRHAKRYQDIQELLDNGINVYTTVNIQHLESRNDTVAQITGVTMKETIPDEIFEMADDVELIDVTPNVLLDRLAEGKVYAPAQSKEAVQNFFRKGNITALREMSLRLVADRVDKQLRSYMQQKQIQGPWKSGLHLLVLVGPSKSSAKLIRWAKNLSYTMGANLVALHVENTQVLSEEQQEQLSKNIDLARQFGAEVIITSGNDLVSTTLDIARKENITHIIIGKSGKQSFLSSLLTRDNFVNRLLKESGEIDIYIIEPGFETKQYKKKLSASPDFSSSFKSYLLAILAVLIAVILCLPVSAETGYQSISFILLFVVLILSMLFRLGPIMLASAVSAVAWNFFFIPPQYTVKITKPEDLLAFCMFFIVALVTGTLTSKVRKQELLTRKREEKTNALFHLTSQLASAENTKKIIEVAKEDINKYFSVEACFLLQDGDGKLKKKQNNAKPGNFTESEYSIAQWVLKHSKKAGKFTDTLSLSDYSFYPLKGIKTKPGVVVIKPNKKFNGETELFWDTFLTQISNTLEHHHFAQQAKKANLLDESDKLYKTLFNSISHELRIPIATIMGASDTLLAETYPEKVRNELYTEILTASGRLNRLVENLLNISRLETGKIAPHIDWCDINDLFNKVADNLQEDLKPYHLDMVVPSSMPLVKLDFGLMEQALHNLAYNSCKYSKSGTTIRLKSFYDNGYLIIQEMDRGQGFPADTLPFVFNKFYRAGNQSTGGLGLGLSITKGFVEAHKGTISVENRQHGGARFTIKIPTEVSYINI</sequence>
<evidence type="ECO:0000259" key="14">
    <source>
        <dbReference type="PROSITE" id="PS50109"/>
    </source>
</evidence>
<dbReference type="PRINTS" id="PR00344">
    <property type="entry name" value="BCTRLSENSOR"/>
</dbReference>
<dbReference type="CDD" id="cd00082">
    <property type="entry name" value="HisKA"/>
    <property type="match status" value="1"/>
</dbReference>
<keyword evidence="7" id="KW-0547">Nucleotide-binding</keyword>
<reference evidence="16" key="1">
    <citation type="submission" date="2016-11" db="EMBL/GenBank/DDBJ databases">
        <authorList>
            <person name="Varghese N."/>
            <person name="Submissions S."/>
        </authorList>
    </citation>
    <scope>NUCLEOTIDE SEQUENCE [LARGE SCALE GENOMIC DNA]</scope>
    <source>
        <strain evidence="16">DSM 27370</strain>
    </source>
</reference>
<gene>
    <name evidence="15" type="ORF">SAMN05444362_102216</name>
</gene>
<keyword evidence="10 13" id="KW-1133">Transmembrane helix</keyword>
<keyword evidence="11" id="KW-0902">Two-component regulatory system</keyword>
<dbReference type="GO" id="GO:0005886">
    <property type="term" value="C:plasma membrane"/>
    <property type="evidence" value="ECO:0007669"/>
    <property type="project" value="TreeGrafter"/>
</dbReference>
<dbReference type="Pfam" id="PF02518">
    <property type="entry name" value="HATPase_c"/>
    <property type="match status" value="1"/>
</dbReference>
<keyword evidence="8 15" id="KW-0418">Kinase</keyword>
<evidence type="ECO:0000313" key="15">
    <source>
        <dbReference type="EMBL" id="SHE80085.1"/>
    </source>
</evidence>
<dbReference type="Gene3D" id="1.20.120.620">
    <property type="entry name" value="Backbone structure of the membrane domain of e. Coli histidine kinase receptor kdpd"/>
    <property type="match status" value="1"/>
</dbReference>
<feature type="transmembrane region" description="Helical" evidence="13">
    <location>
        <begin position="404"/>
        <end position="421"/>
    </location>
</feature>
<dbReference type="SMART" id="SM00387">
    <property type="entry name" value="HATPase_c"/>
    <property type="match status" value="1"/>
</dbReference>
<dbReference type="GO" id="GO:0000155">
    <property type="term" value="F:phosphorelay sensor kinase activity"/>
    <property type="evidence" value="ECO:0007669"/>
    <property type="project" value="InterPro"/>
</dbReference>
<dbReference type="SUPFAM" id="SSF55874">
    <property type="entry name" value="ATPase domain of HSP90 chaperone/DNA topoisomerase II/histidine kinase"/>
    <property type="match status" value="1"/>
</dbReference>
<keyword evidence="16" id="KW-1185">Reference proteome</keyword>
<evidence type="ECO:0000256" key="12">
    <source>
        <dbReference type="ARBA" id="ARBA00023136"/>
    </source>
</evidence>
<dbReference type="SMART" id="SM00388">
    <property type="entry name" value="HisKA"/>
    <property type="match status" value="1"/>
</dbReference>
<dbReference type="SUPFAM" id="SSF47384">
    <property type="entry name" value="Homodimeric domain of signal transducing histidine kinase"/>
    <property type="match status" value="1"/>
</dbReference>
<evidence type="ECO:0000256" key="6">
    <source>
        <dbReference type="ARBA" id="ARBA00022692"/>
    </source>
</evidence>
<dbReference type="RefSeq" id="WP_062176454.1">
    <property type="nucleotide sequence ID" value="NZ_BBXL01000002.1"/>
</dbReference>
<dbReference type="Pfam" id="PF00512">
    <property type="entry name" value="HisKA"/>
    <property type="match status" value="1"/>
</dbReference>
<dbReference type="FunFam" id="3.40.50.300:FF:000483">
    <property type="entry name" value="Sensor histidine kinase KdpD"/>
    <property type="match status" value="1"/>
</dbReference>
<dbReference type="InterPro" id="IPR029016">
    <property type="entry name" value="GAF-like_dom_sf"/>
</dbReference>
<keyword evidence="6 13" id="KW-0812">Transmembrane</keyword>
<dbReference type="STRING" id="1346286.SAMN05444362_102216"/>
<feature type="domain" description="Histidine kinase" evidence="14">
    <location>
        <begin position="672"/>
        <end position="884"/>
    </location>
</feature>
<evidence type="ECO:0000256" key="13">
    <source>
        <dbReference type="SAM" id="Phobius"/>
    </source>
</evidence>
<dbReference type="InterPro" id="IPR004358">
    <property type="entry name" value="Sig_transdc_His_kin-like_C"/>
</dbReference>
<dbReference type="InterPro" id="IPR027417">
    <property type="entry name" value="P-loop_NTPase"/>
</dbReference>
<dbReference type="CDD" id="cd01987">
    <property type="entry name" value="USP_KdpD-like"/>
    <property type="match status" value="1"/>
</dbReference>